<reference evidence="1" key="1">
    <citation type="submission" date="2018-11" db="EMBL/GenBank/DDBJ databases">
        <authorList>
            <consortium name="Genoscope - CEA"/>
            <person name="William W."/>
        </authorList>
    </citation>
    <scope>NUCLEOTIDE SEQUENCE</scope>
</reference>
<accession>A0A3P6BLU0</accession>
<gene>
    <name evidence="1" type="ORF">BOLC3T19427H</name>
</gene>
<evidence type="ECO:0000313" key="1">
    <source>
        <dbReference type="EMBL" id="VDC97211.1"/>
    </source>
</evidence>
<sequence length="43" mass="4733">MRSTTITIRRSSTLSMRGGSCAMTRNGALFQALETLEAQKEEV</sequence>
<dbReference type="AlphaFoldDB" id="A0A3P6BLU0"/>
<organism evidence="1">
    <name type="scientific">Brassica oleracea</name>
    <name type="common">Wild cabbage</name>
    <dbReference type="NCBI Taxonomy" id="3712"/>
    <lineage>
        <taxon>Eukaryota</taxon>
        <taxon>Viridiplantae</taxon>
        <taxon>Streptophyta</taxon>
        <taxon>Embryophyta</taxon>
        <taxon>Tracheophyta</taxon>
        <taxon>Spermatophyta</taxon>
        <taxon>Magnoliopsida</taxon>
        <taxon>eudicotyledons</taxon>
        <taxon>Gunneridae</taxon>
        <taxon>Pentapetalae</taxon>
        <taxon>rosids</taxon>
        <taxon>malvids</taxon>
        <taxon>Brassicales</taxon>
        <taxon>Brassicaceae</taxon>
        <taxon>Brassiceae</taxon>
        <taxon>Brassica</taxon>
    </lineage>
</organism>
<name>A0A3P6BLU0_BRAOL</name>
<proteinExistence type="predicted"/>
<protein>
    <submittedName>
        <fullName evidence="1">Uncharacterized protein</fullName>
    </submittedName>
</protein>
<dbReference type="EMBL" id="LR031872">
    <property type="protein sequence ID" value="VDC97211.1"/>
    <property type="molecule type" value="Genomic_DNA"/>
</dbReference>